<keyword evidence="3" id="KW-1185">Reference proteome</keyword>
<dbReference type="EMBL" id="PQIB02000003">
    <property type="protein sequence ID" value="RLN30781.1"/>
    <property type="molecule type" value="Genomic_DNA"/>
</dbReference>
<evidence type="ECO:0000313" key="2">
    <source>
        <dbReference type="EMBL" id="RLN30781.1"/>
    </source>
</evidence>
<dbReference type="GO" id="GO:0005524">
    <property type="term" value="F:ATP binding"/>
    <property type="evidence" value="ECO:0007669"/>
    <property type="project" value="InterPro"/>
</dbReference>
<protein>
    <submittedName>
        <fullName evidence="2">Serine/threonine-protein kinase STN8, chloroplastic</fullName>
    </submittedName>
</protein>
<dbReference type="Proteomes" id="UP000275267">
    <property type="component" value="Unassembled WGS sequence"/>
</dbReference>
<evidence type="ECO:0000259" key="1">
    <source>
        <dbReference type="PROSITE" id="PS50011"/>
    </source>
</evidence>
<dbReference type="PROSITE" id="PS50011">
    <property type="entry name" value="PROTEIN_KINASE_DOM"/>
    <property type="match status" value="1"/>
</dbReference>
<dbReference type="OrthoDB" id="10252171at2759"/>
<name>A0A3L6T4C0_PANMI</name>
<gene>
    <name evidence="2" type="ORF">C2845_PM05G34330</name>
</gene>
<dbReference type="InterPro" id="IPR000719">
    <property type="entry name" value="Prot_kinase_dom"/>
</dbReference>
<reference evidence="3" key="1">
    <citation type="journal article" date="2019" name="Nat. Commun.">
        <title>The genome of broomcorn millet.</title>
        <authorList>
            <person name="Zou C."/>
            <person name="Miki D."/>
            <person name="Li D."/>
            <person name="Tang Q."/>
            <person name="Xiao L."/>
            <person name="Rajput S."/>
            <person name="Deng P."/>
            <person name="Jia W."/>
            <person name="Huang R."/>
            <person name="Zhang M."/>
            <person name="Sun Y."/>
            <person name="Hu J."/>
            <person name="Fu X."/>
            <person name="Schnable P.S."/>
            <person name="Li F."/>
            <person name="Zhang H."/>
            <person name="Feng B."/>
            <person name="Zhu X."/>
            <person name="Liu R."/>
            <person name="Schnable J.C."/>
            <person name="Zhu J.-K."/>
            <person name="Zhang H."/>
        </authorList>
    </citation>
    <scope>NUCLEOTIDE SEQUENCE [LARGE SCALE GENOMIC DNA]</scope>
</reference>
<dbReference type="PROSITE" id="PS00108">
    <property type="entry name" value="PROTEIN_KINASE_ST"/>
    <property type="match status" value="1"/>
</dbReference>
<dbReference type="Pfam" id="PF00069">
    <property type="entry name" value="Pkinase"/>
    <property type="match status" value="1"/>
</dbReference>
<feature type="domain" description="Protein kinase" evidence="1">
    <location>
        <begin position="215"/>
        <end position="557"/>
    </location>
</feature>
<dbReference type="PANTHER" id="PTHR46699:SF1">
    <property type="entry name" value="SERINE_THREONINE-PROTEIN KINASE STN8, CHLOROPLASTIC"/>
    <property type="match status" value="1"/>
</dbReference>
<dbReference type="InterPro" id="IPR011009">
    <property type="entry name" value="Kinase-like_dom_sf"/>
</dbReference>
<dbReference type="AlphaFoldDB" id="A0A3L6T4C0"/>
<organism evidence="2 3">
    <name type="scientific">Panicum miliaceum</name>
    <name type="common">Proso millet</name>
    <name type="synonym">Broomcorn millet</name>
    <dbReference type="NCBI Taxonomy" id="4540"/>
    <lineage>
        <taxon>Eukaryota</taxon>
        <taxon>Viridiplantae</taxon>
        <taxon>Streptophyta</taxon>
        <taxon>Embryophyta</taxon>
        <taxon>Tracheophyta</taxon>
        <taxon>Spermatophyta</taxon>
        <taxon>Magnoliopsida</taxon>
        <taxon>Liliopsida</taxon>
        <taxon>Poales</taxon>
        <taxon>Poaceae</taxon>
        <taxon>PACMAD clade</taxon>
        <taxon>Panicoideae</taxon>
        <taxon>Panicodae</taxon>
        <taxon>Paniceae</taxon>
        <taxon>Panicinae</taxon>
        <taxon>Panicum</taxon>
        <taxon>Panicum sect. Panicum</taxon>
    </lineage>
</organism>
<dbReference type="SMART" id="SM00220">
    <property type="entry name" value="S_TKc"/>
    <property type="match status" value="1"/>
</dbReference>
<proteinExistence type="predicted"/>
<dbReference type="PANTHER" id="PTHR46699">
    <property type="entry name" value="SERINE/THREONINE-PROTEIN KINASE STN8, CHLOROPLASTIC-RELATED"/>
    <property type="match status" value="1"/>
</dbReference>
<keyword evidence="2" id="KW-0808">Transferase</keyword>
<dbReference type="Gene3D" id="3.30.200.20">
    <property type="entry name" value="Phosphorylase Kinase, domain 1"/>
    <property type="match status" value="1"/>
</dbReference>
<dbReference type="InterPro" id="IPR008271">
    <property type="entry name" value="Ser/Thr_kinase_AS"/>
</dbReference>
<dbReference type="STRING" id="4540.A0A3L6T4C0"/>
<evidence type="ECO:0000313" key="3">
    <source>
        <dbReference type="Proteomes" id="UP000275267"/>
    </source>
</evidence>
<sequence>MAASLLPPATLAKKYPNLLHPFGAKPHAQRLIFRCGATSDGADDSWASFLDELKSSLQVGPSDTAASDAGAGATPDDLVTALPLDPSAAPAVGDMTNAAAGAANELLGVDASGAAASSDASAGAIPDGLLSALHLDASNPAVRAAGGALSRLDALTAGLSDAQRWALLVFLGVTWLYLTARPGVLSGAVDTYVLAPLQLALDSVLGRRSLKMSDFVVGERIGEGSFGVVFFGAVVPKNGAVVEERSGRARTSLQNDDRYKEKVILKKIKVGTVGAKECGDYEEWFNYRVARAAPETCADFLGSFVADKTKSEFVKGGKWLVWKFEGDRTLANYLNDRGFPSNLEQLMFGRALRGLGTLERDALVVKQVMRQLVTSLKRIHGTGIVHRDIKPSNLVVTRRGQVKLIDFGAATDLRIGKNYVPDRGLLDPDYCPPELYVLPEETPEPPPEPIAAILSPILWQLNNPDLFDMYSAGIVLMQMAIPTLRTQSGLKNFNSELRSAGYDLNKWRQSTRRRPDLQILDLDSGRGWDLATKLITQRGANGGGRLSAAAALRHPYFLLGGDQAAAVLSKLSLSK</sequence>
<keyword evidence="2" id="KW-0418">Kinase</keyword>
<dbReference type="Gene3D" id="1.10.510.10">
    <property type="entry name" value="Transferase(Phosphotransferase) domain 1"/>
    <property type="match status" value="1"/>
</dbReference>
<accession>A0A3L6T4C0</accession>
<comment type="caution">
    <text evidence="2">The sequence shown here is derived from an EMBL/GenBank/DDBJ whole genome shotgun (WGS) entry which is preliminary data.</text>
</comment>
<dbReference type="SUPFAM" id="SSF56112">
    <property type="entry name" value="Protein kinase-like (PK-like)"/>
    <property type="match status" value="1"/>
</dbReference>
<dbReference type="GO" id="GO:0004672">
    <property type="term" value="F:protein kinase activity"/>
    <property type="evidence" value="ECO:0007669"/>
    <property type="project" value="InterPro"/>
</dbReference>